<dbReference type="PATRIC" id="fig|679200.3.peg.347"/>
<keyword evidence="4" id="KW-1185">Reference proteome</keyword>
<keyword evidence="1" id="KW-0238">DNA-binding</keyword>
<organism evidence="3 4">
    <name type="scientific">Johnsonella ignava ATCC 51276</name>
    <dbReference type="NCBI Taxonomy" id="679200"/>
    <lineage>
        <taxon>Bacteria</taxon>
        <taxon>Bacillati</taxon>
        <taxon>Bacillota</taxon>
        <taxon>Clostridia</taxon>
        <taxon>Lachnospirales</taxon>
        <taxon>Lachnospiraceae</taxon>
        <taxon>Johnsonella</taxon>
    </lineage>
</organism>
<protein>
    <recommendedName>
        <fullName evidence="2">HTH cro/C1-type domain-containing protein</fullName>
    </recommendedName>
</protein>
<proteinExistence type="predicted"/>
<dbReference type="eggNOG" id="COG1396">
    <property type="taxonomic scope" value="Bacteria"/>
</dbReference>
<dbReference type="OrthoDB" id="9813662at2"/>
<dbReference type="Proteomes" id="UP000003011">
    <property type="component" value="Unassembled WGS sequence"/>
</dbReference>
<name>G5GFI6_9FIRM</name>
<evidence type="ECO:0000313" key="4">
    <source>
        <dbReference type="Proteomes" id="UP000003011"/>
    </source>
</evidence>
<dbReference type="AlphaFoldDB" id="G5GFI6"/>
<evidence type="ECO:0000259" key="2">
    <source>
        <dbReference type="PROSITE" id="PS50943"/>
    </source>
</evidence>
<dbReference type="Gene3D" id="1.10.260.40">
    <property type="entry name" value="lambda repressor-like DNA-binding domains"/>
    <property type="match status" value="1"/>
</dbReference>
<dbReference type="SMART" id="SM00530">
    <property type="entry name" value="HTH_XRE"/>
    <property type="match status" value="1"/>
</dbReference>
<dbReference type="CDD" id="cd00093">
    <property type="entry name" value="HTH_XRE"/>
    <property type="match status" value="1"/>
</dbReference>
<dbReference type="InterPro" id="IPR010982">
    <property type="entry name" value="Lambda_DNA-bd_dom_sf"/>
</dbReference>
<evidence type="ECO:0000256" key="1">
    <source>
        <dbReference type="ARBA" id="ARBA00023125"/>
    </source>
</evidence>
<dbReference type="PANTHER" id="PTHR46558">
    <property type="entry name" value="TRACRIPTIONAL REGULATORY PROTEIN-RELATED-RELATED"/>
    <property type="match status" value="1"/>
</dbReference>
<evidence type="ECO:0000313" key="3">
    <source>
        <dbReference type="EMBL" id="EHI56463.1"/>
    </source>
</evidence>
<dbReference type="PANTHER" id="PTHR46558:SF11">
    <property type="entry name" value="HTH-TYPE TRANSCRIPTIONAL REGULATOR XRE"/>
    <property type="match status" value="1"/>
</dbReference>
<feature type="domain" description="HTH cro/C1-type" evidence="2">
    <location>
        <begin position="11"/>
        <end position="65"/>
    </location>
</feature>
<gene>
    <name evidence="3" type="ORF">HMPREF9333_00325</name>
</gene>
<comment type="caution">
    <text evidence="3">The sequence shown here is derived from an EMBL/GenBank/DDBJ whole genome shotgun (WGS) entry which is preliminary data.</text>
</comment>
<dbReference type="InterPro" id="IPR001387">
    <property type="entry name" value="Cro/C1-type_HTH"/>
</dbReference>
<dbReference type="SUPFAM" id="SSF47413">
    <property type="entry name" value="lambda repressor-like DNA-binding domains"/>
    <property type="match status" value="1"/>
</dbReference>
<dbReference type="Pfam" id="PF01381">
    <property type="entry name" value="HTH_3"/>
    <property type="match status" value="1"/>
</dbReference>
<dbReference type="RefSeq" id="WP_005539351.1">
    <property type="nucleotide sequence ID" value="NZ_JH378829.1"/>
</dbReference>
<dbReference type="EMBL" id="ACZL01000007">
    <property type="protein sequence ID" value="EHI56463.1"/>
    <property type="molecule type" value="Genomic_DNA"/>
</dbReference>
<dbReference type="GO" id="GO:0003677">
    <property type="term" value="F:DNA binding"/>
    <property type="evidence" value="ECO:0007669"/>
    <property type="project" value="UniProtKB-KW"/>
</dbReference>
<dbReference type="STRING" id="679200.HMPREF9333_00325"/>
<reference evidence="3 4" key="1">
    <citation type="submission" date="2011-08" db="EMBL/GenBank/DDBJ databases">
        <title>The Genome Sequence of Johnsonella ignava ATCC 51276.</title>
        <authorList>
            <consortium name="The Broad Institute Genome Sequencing Platform"/>
            <person name="Earl A."/>
            <person name="Ward D."/>
            <person name="Feldgarden M."/>
            <person name="Gevers D."/>
            <person name="Izard J."/>
            <person name="Blanton J.M."/>
            <person name="Baranova O.V."/>
            <person name="Dewhirst F.E."/>
            <person name="Young S.K."/>
            <person name="Zeng Q."/>
            <person name="Gargeya S."/>
            <person name="Fitzgerald M."/>
            <person name="Haas B."/>
            <person name="Abouelleil A."/>
            <person name="Alvarado L."/>
            <person name="Arachchi H.M."/>
            <person name="Berlin A."/>
            <person name="Brown A."/>
            <person name="Chapman S.B."/>
            <person name="Chen Z."/>
            <person name="Dunbar C."/>
            <person name="Freedman E."/>
            <person name="Gearin G."/>
            <person name="Gellesch M."/>
            <person name="Goldberg J."/>
            <person name="Griggs A."/>
            <person name="Gujja S."/>
            <person name="Heiman D."/>
            <person name="Howarth C."/>
            <person name="Larson L."/>
            <person name="Lui A."/>
            <person name="MacDonald P.J.P."/>
            <person name="Montmayeur A."/>
            <person name="Murphy C."/>
            <person name="Neiman D."/>
            <person name="Pearson M."/>
            <person name="Priest M."/>
            <person name="Roberts A."/>
            <person name="Saif S."/>
            <person name="Shea T."/>
            <person name="Shenoy N."/>
            <person name="Sisk P."/>
            <person name="Stolte C."/>
            <person name="Sykes S."/>
            <person name="Wortman J."/>
            <person name="Nusbaum C."/>
            <person name="Birren B."/>
        </authorList>
    </citation>
    <scope>NUCLEOTIDE SEQUENCE [LARGE SCALE GENOMIC DNA]</scope>
    <source>
        <strain evidence="3 4">ATCC 51276</strain>
    </source>
</reference>
<accession>G5GFI6</accession>
<dbReference type="HOGENOM" id="CLU_066192_4_5_9"/>
<dbReference type="PROSITE" id="PS50943">
    <property type="entry name" value="HTH_CROC1"/>
    <property type="match status" value="1"/>
</dbReference>
<sequence>MINLVEIGNRIKTLRDESNLTQTKVAEYLSLDQSMIAKIEKGERNITSDVIEKLSRLFCCTVDYILSGATPEQKCTISFRTSSLTSDDLKSLATINKIVLNQFEMDKMLGGNVND</sequence>